<organism evidence="1 2">
    <name type="scientific">Austropuccinia psidii MF-1</name>
    <dbReference type="NCBI Taxonomy" id="1389203"/>
    <lineage>
        <taxon>Eukaryota</taxon>
        <taxon>Fungi</taxon>
        <taxon>Dikarya</taxon>
        <taxon>Basidiomycota</taxon>
        <taxon>Pucciniomycotina</taxon>
        <taxon>Pucciniomycetes</taxon>
        <taxon>Pucciniales</taxon>
        <taxon>Sphaerophragmiaceae</taxon>
        <taxon>Austropuccinia</taxon>
    </lineage>
</organism>
<keyword evidence="2" id="KW-1185">Reference proteome</keyword>
<protein>
    <submittedName>
        <fullName evidence="1">Uncharacterized protein</fullName>
    </submittedName>
</protein>
<gene>
    <name evidence="1" type="ORF">O181_007095</name>
</gene>
<proteinExistence type="predicted"/>
<dbReference type="AlphaFoldDB" id="A0A9Q3GHI3"/>
<comment type="caution">
    <text evidence="1">The sequence shown here is derived from an EMBL/GenBank/DDBJ whole genome shotgun (WGS) entry which is preliminary data.</text>
</comment>
<dbReference type="Proteomes" id="UP000765509">
    <property type="component" value="Unassembled WGS sequence"/>
</dbReference>
<reference evidence="1" key="1">
    <citation type="submission" date="2021-03" db="EMBL/GenBank/DDBJ databases">
        <title>Draft genome sequence of rust myrtle Austropuccinia psidii MF-1, a brazilian biotype.</title>
        <authorList>
            <person name="Quecine M.C."/>
            <person name="Pachon D.M.R."/>
            <person name="Bonatelli M.L."/>
            <person name="Correr F.H."/>
            <person name="Franceschini L.M."/>
            <person name="Leite T.F."/>
            <person name="Margarido G.R.A."/>
            <person name="Almeida C.A."/>
            <person name="Ferrarezi J.A."/>
            <person name="Labate C.A."/>
        </authorList>
    </citation>
    <scope>NUCLEOTIDE SEQUENCE</scope>
    <source>
        <strain evidence="1">MF-1</strain>
    </source>
</reference>
<sequence length="120" mass="14090">MESPAINPSLEDHTLNKKDFNLTEDKDSSHEEQNTKINYQSCSNLNCLSIKEEDKIESIHEHQELNTTDENIIQAEEVKSPIHVRFRWEEYPVIRIMNPKREENILPFKISLSIGMKPKK</sequence>
<accession>A0A9Q3GHI3</accession>
<evidence type="ECO:0000313" key="2">
    <source>
        <dbReference type="Proteomes" id="UP000765509"/>
    </source>
</evidence>
<evidence type="ECO:0000313" key="1">
    <source>
        <dbReference type="EMBL" id="MBW0467380.1"/>
    </source>
</evidence>
<name>A0A9Q3GHI3_9BASI</name>
<dbReference type="EMBL" id="AVOT02001564">
    <property type="protein sequence ID" value="MBW0467380.1"/>
    <property type="molecule type" value="Genomic_DNA"/>
</dbReference>